<keyword evidence="3" id="KW-1185">Reference proteome</keyword>
<dbReference type="AlphaFoldDB" id="J3PDG5"/>
<dbReference type="GeneID" id="20351994"/>
<reference evidence="2" key="4">
    <citation type="journal article" date="2015" name="G3 (Bethesda)">
        <title>Genome sequences of three phytopathogenic species of the Magnaporthaceae family of fungi.</title>
        <authorList>
            <person name="Okagaki L.H."/>
            <person name="Nunes C.C."/>
            <person name="Sailsbery J."/>
            <person name="Clay B."/>
            <person name="Brown D."/>
            <person name="John T."/>
            <person name="Oh Y."/>
            <person name="Young N."/>
            <person name="Fitzgerald M."/>
            <person name="Haas B.J."/>
            <person name="Zeng Q."/>
            <person name="Young S."/>
            <person name="Adiconis X."/>
            <person name="Fan L."/>
            <person name="Levin J.Z."/>
            <person name="Mitchell T.K."/>
            <person name="Okubara P.A."/>
            <person name="Farman M.L."/>
            <person name="Kohn L.M."/>
            <person name="Birren B."/>
            <person name="Ma L.-J."/>
            <person name="Dean R.A."/>
        </authorList>
    </citation>
    <scope>NUCLEOTIDE SEQUENCE</scope>
    <source>
        <strain evidence="2">R3-111a-1</strain>
    </source>
</reference>
<dbReference type="VEuPathDB" id="FungiDB:GGTG_11536"/>
<dbReference type="EnsemblFungi" id="EJT70513">
    <property type="protein sequence ID" value="EJT70513"/>
    <property type="gene ID" value="GGTG_11536"/>
</dbReference>
<gene>
    <name evidence="2" type="primary">20351994</name>
    <name evidence="1" type="ORF">GGTG_11536</name>
</gene>
<dbReference type="Proteomes" id="UP000006039">
    <property type="component" value="Unassembled WGS sequence"/>
</dbReference>
<organism evidence="1">
    <name type="scientific">Gaeumannomyces tritici (strain R3-111a-1)</name>
    <name type="common">Wheat and barley take-all root rot fungus</name>
    <name type="synonym">Gaeumannomyces graminis var. tritici</name>
    <dbReference type="NCBI Taxonomy" id="644352"/>
    <lineage>
        <taxon>Eukaryota</taxon>
        <taxon>Fungi</taxon>
        <taxon>Dikarya</taxon>
        <taxon>Ascomycota</taxon>
        <taxon>Pezizomycotina</taxon>
        <taxon>Sordariomycetes</taxon>
        <taxon>Sordariomycetidae</taxon>
        <taxon>Magnaporthales</taxon>
        <taxon>Magnaporthaceae</taxon>
        <taxon>Gaeumannomyces</taxon>
    </lineage>
</organism>
<reference evidence="1" key="3">
    <citation type="submission" date="2010-09" db="EMBL/GenBank/DDBJ databases">
        <title>Annotation of Gaeumannomyces graminis var. tritici R3-111a-1.</title>
        <authorList>
            <consortium name="The Broad Institute Genome Sequencing Platform"/>
            <person name="Ma L.-J."/>
            <person name="Dead R."/>
            <person name="Young S.K."/>
            <person name="Zeng Q."/>
            <person name="Gargeya S."/>
            <person name="Fitzgerald M."/>
            <person name="Haas B."/>
            <person name="Abouelleil A."/>
            <person name="Alvarado L."/>
            <person name="Arachchi H.M."/>
            <person name="Berlin A."/>
            <person name="Brown A."/>
            <person name="Chapman S.B."/>
            <person name="Chen Z."/>
            <person name="Dunbar C."/>
            <person name="Freedman E."/>
            <person name="Gearin G."/>
            <person name="Gellesch M."/>
            <person name="Goldberg J."/>
            <person name="Griggs A."/>
            <person name="Gujja S."/>
            <person name="Heiman D."/>
            <person name="Howarth C."/>
            <person name="Larson L."/>
            <person name="Lui A."/>
            <person name="MacDonald P.J.P."/>
            <person name="Mehta T."/>
            <person name="Montmayeur A."/>
            <person name="Murphy C."/>
            <person name="Neiman D."/>
            <person name="Pearson M."/>
            <person name="Priest M."/>
            <person name="Roberts A."/>
            <person name="Saif S."/>
            <person name="Shea T."/>
            <person name="Shenoy N."/>
            <person name="Sisk P."/>
            <person name="Stolte C."/>
            <person name="Sykes S."/>
            <person name="Yandava C."/>
            <person name="Wortman J."/>
            <person name="Nusbaum C."/>
            <person name="Birren B."/>
        </authorList>
    </citation>
    <scope>NUCLEOTIDE SEQUENCE</scope>
    <source>
        <strain evidence="1">R3-111a-1</strain>
    </source>
</reference>
<evidence type="ECO:0000313" key="3">
    <source>
        <dbReference type="Proteomes" id="UP000006039"/>
    </source>
</evidence>
<reference evidence="3" key="1">
    <citation type="submission" date="2010-07" db="EMBL/GenBank/DDBJ databases">
        <title>The genome sequence of Gaeumannomyces graminis var. tritici strain R3-111a-1.</title>
        <authorList>
            <consortium name="The Broad Institute Genome Sequencing Platform"/>
            <person name="Ma L.-J."/>
            <person name="Dead R."/>
            <person name="Young S."/>
            <person name="Zeng Q."/>
            <person name="Koehrsen M."/>
            <person name="Alvarado L."/>
            <person name="Berlin A."/>
            <person name="Chapman S.B."/>
            <person name="Chen Z."/>
            <person name="Freedman E."/>
            <person name="Gellesch M."/>
            <person name="Goldberg J."/>
            <person name="Griggs A."/>
            <person name="Gujja S."/>
            <person name="Heilman E.R."/>
            <person name="Heiman D."/>
            <person name="Hepburn T."/>
            <person name="Howarth C."/>
            <person name="Jen D."/>
            <person name="Larson L."/>
            <person name="Mehta T."/>
            <person name="Neiman D."/>
            <person name="Pearson M."/>
            <person name="Roberts A."/>
            <person name="Saif S."/>
            <person name="Shea T."/>
            <person name="Shenoy N."/>
            <person name="Sisk P."/>
            <person name="Stolte C."/>
            <person name="Sykes S."/>
            <person name="Walk T."/>
            <person name="White J."/>
            <person name="Yandava C."/>
            <person name="Haas B."/>
            <person name="Nusbaum C."/>
            <person name="Birren B."/>
        </authorList>
    </citation>
    <scope>NUCLEOTIDE SEQUENCE [LARGE SCALE GENOMIC DNA]</scope>
    <source>
        <strain evidence="3">R3-111a-1</strain>
    </source>
</reference>
<evidence type="ECO:0000313" key="1">
    <source>
        <dbReference type="EMBL" id="EJT70513.1"/>
    </source>
</evidence>
<proteinExistence type="predicted"/>
<reference evidence="1" key="2">
    <citation type="submission" date="2010-07" db="EMBL/GenBank/DDBJ databases">
        <authorList>
            <consortium name="The Broad Institute Genome Sequencing Platform"/>
            <consortium name="Broad Institute Genome Sequencing Center for Infectious Disease"/>
            <person name="Ma L.-J."/>
            <person name="Dead R."/>
            <person name="Young S."/>
            <person name="Zeng Q."/>
            <person name="Koehrsen M."/>
            <person name="Alvarado L."/>
            <person name="Berlin A."/>
            <person name="Chapman S.B."/>
            <person name="Chen Z."/>
            <person name="Freedman E."/>
            <person name="Gellesch M."/>
            <person name="Goldberg J."/>
            <person name="Griggs A."/>
            <person name="Gujja S."/>
            <person name="Heilman E.R."/>
            <person name="Heiman D."/>
            <person name="Hepburn T."/>
            <person name="Howarth C."/>
            <person name="Jen D."/>
            <person name="Larson L."/>
            <person name="Mehta T."/>
            <person name="Neiman D."/>
            <person name="Pearson M."/>
            <person name="Roberts A."/>
            <person name="Saif S."/>
            <person name="Shea T."/>
            <person name="Shenoy N."/>
            <person name="Sisk P."/>
            <person name="Stolte C."/>
            <person name="Sykes S."/>
            <person name="Walk T."/>
            <person name="White J."/>
            <person name="Yandava C."/>
            <person name="Haas B."/>
            <person name="Nusbaum C."/>
            <person name="Birren B."/>
        </authorList>
    </citation>
    <scope>NUCLEOTIDE SEQUENCE</scope>
    <source>
        <strain evidence="1">R3-111a-1</strain>
    </source>
</reference>
<sequence length="92" mass="10386">MLNVMLYPARGIITFGLQIFYRIKKAAKRYPFLNFKAEPVKFSKSLEICGAFLIFCSGNLTAFSNVLNVALSVIISGAKLQMPFLNLFDPFR</sequence>
<name>J3PDG5_GAET3</name>
<accession>J3PDG5</accession>
<protein>
    <submittedName>
        <fullName evidence="1 2">Uncharacterized protein</fullName>
    </submittedName>
</protein>
<evidence type="ECO:0000313" key="2">
    <source>
        <dbReference type="EnsemblFungi" id="EJT70513"/>
    </source>
</evidence>
<dbReference type="EMBL" id="GL385401">
    <property type="protein sequence ID" value="EJT70513.1"/>
    <property type="molecule type" value="Genomic_DNA"/>
</dbReference>
<dbReference type="RefSeq" id="XP_009227691.1">
    <property type="nucleotide sequence ID" value="XM_009229427.1"/>
</dbReference>
<reference evidence="2" key="5">
    <citation type="submission" date="2018-04" db="UniProtKB">
        <authorList>
            <consortium name="EnsemblFungi"/>
        </authorList>
    </citation>
    <scope>IDENTIFICATION</scope>
    <source>
        <strain evidence="2">R3-111a-1</strain>
    </source>
</reference>
<dbReference type="HOGENOM" id="CLU_2413393_0_0_1"/>